<evidence type="ECO:0000256" key="5">
    <source>
        <dbReference type="ARBA" id="ARBA00022692"/>
    </source>
</evidence>
<dbReference type="InterPro" id="IPR003423">
    <property type="entry name" value="OMP_efflux"/>
</dbReference>
<evidence type="ECO:0000256" key="4">
    <source>
        <dbReference type="ARBA" id="ARBA00022452"/>
    </source>
</evidence>
<comment type="subcellular location">
    <subcellularLocation>
        <location evidence="1">Cell outer membrane</location>
    </subcellularLocation>
</comment>
<organism evidence="8 9">
    <name type="scientific">Neptunitalea lumnitzerae</name>
    <dbReference type="NCBI Taxonomy" id="2965509"/>
    <lineage>
        <taxon>Bacteria</taxon>
        <taxon>Pseudomonadati</taxon>
        <taxon>Bacteroidota</taxon>
        <taxon>Flavobacteriia</taxon>
        <taxon>Flavobacteriales</taxon>
        <taxon>Flavobacteriaceae</taxon>
        <taxon>Neptunitalea</taxon>
    </lineage>
</organism>
<keyword evidence="4" id="KW-1134">Transmembrane beta strand</keyword>
<dbReference type="PANTHER" id="PTHR30026:SF20">
    <property type="entry name" value="OUTER MEMBRANE PROTEIN TOLC"/>
    <property type="match status" value="1"/>
</dbReference>
<evidence type="ECO:0000256" key="1">
    <source>
        <dbReference type="ARBA" id="ARBA00004442"/>
    </source>
</evidence>
<dbReference type="EMBL" id="BRVO01000004">
    <property type="protein sequence ID" value="GLB50664.1"/>
    <property type="molecule type" value="Genomic_DNA"/>
</dbReference>
<keyword evidence="9" id="KW-1185">Reference proteome</keyword>
<evidence type="ECO:0000313" key="9">
    <source>
        <dbReference type="Proteomes" id="UP001143543"/>
    </source>
</evidence>
<reference evidence="8" key="1">
    <citation type="submission" date="2022-07" db="EMBL/GenBank/DDBJ databases">
        <title>Taxonomy of Novel Oxalotrophic and Methylotrophic Bacteria.</title>
        <authorList>
            <person name="Sahin N."/>
            <person name="Tani A."/>
        </authorList>
    </citation>
    <scope>NUCLEOTIDE SEQUENCE</scope>
    <source>
        <strain evidence="8">Y10</strain>
    </source>
</reference>
<dbReference type="InterPro" id="IPR051906">
    <property type="entry name" value="TolC-like"/>
</dbReference>
<gene>
    <name evidence="8" type="ORF">Y10_30320</name>
</gene>
<evidence type="ECO:0000256" key="6">
    <source>
        <dbReference type="ARBA" id="ARBA00023136"/>
    </source>
</evidence>
<keyword evidence="7" id="KW-0998">Cell outer membrane</keyword>
<dbReference type="SUPFAM" id="SSF56954">
    <property type="entry name" value="Outer membrane efflux proteins (OEP)"/>
    <property type="match status" value="1"/>
</dbReference>
<evidence type="ECO:0000256" key="3">
    <source>
        <dbReference type="ARBA" id="ARBA00022448"/>
    </source>
</evidence>
<dbReference type="Gene3D" id="1.20.1600.10">
    <property type="entry name" value="Outer membrane efflux proteins (OEP)"/>
    <property type="match status" value="1"/>
</dbReference>
<keyword evidence="5" id="KW-0812">Transmembrane</keyword>
<evidence type="ECO:0000256" key="2">
    <source>
        <dbReference type="ARBA" id="ARBA00007613"/>
    </source>
</evidence>
<dbReference type="Pfam" id="PF02321">
    <property type="entry name" value="OEP"/>
    <property type="match status" value="2"/>
</dbReference>
<proteinExistence type="inferred from homology"/>
<keyword evidence="3" id="KW-0813">Transport</keyword>
<dbReference type="RefSeq" id="WP_281766298.1">
    <property type="nucleotide sequence ID" value="NZ_BRVO01000004.1"/>
</dbReference>
<evidence type="ECO:0000313" key="8">
    <source>
        <dbReference type="EMBL" id="GLB50664.1"/>
    </source>
</evidence>
<name>A0ABQ5MMQ9_9FLAO</name>
<comment type="caution">
    <text evidence="8">The sequence shown here is derived from an EMBL/GenBank/DDBJ whole genome shotgun (WGS) entry which is preliminary data.</text>
</comment>
<comment type="similarity">
    <text evidence="2">Belongs to the outer membrane factor (OMF) (TC 1.B.17) family.</text>
</comment>
<keyword evidence="6" id="KW-0472">Membrane</keyword>
<sequence>MTLLGAQEKKWTLVECIDHALENNISVKQSMLDYDATDIDILEAKGGFLPTLNFSGSYTYNPSVGLNQTTNSYSTGFSTFNGGGTSSVNLSSGLSAWRRYQRAKLNKIASEYSLDGMKDDVILMVANAYLEILANKEQLRVLEFQNQLTQENIERTQELINAGSLPAGDIYELQATNASQEQQIINAENNLLISKIGLAQTLLIKEYMDFDVVDEEFEVPLDVSILDKSPREISDKAKEVLNTIKIAASNLELAELDTKLARSSYYPSLSGFISYNTRWSSLENTNFFDQLAIYDGMGVGAQLSIPILNGFSTRAQVQRSKINVLRAQNDLEQTELDLEKNVYQAYIDASNAKKLYEASLKTLEARSQAFNFTEERYNVGLLNSYDYNQSKTDYESAQSDVVRNKYDYIFKLKVLEFYFGIPISAN</sequence>
<dbReference type="Proteomes" id="UP001143543">
    <property type="component" value="Unassembled WGS sequence"/>
</dbReference>
<dbReference type="PANTHER" id="PTHR30026">
    <property type="entry name" value="OUTER MEMBRANE PROTEIN TOLC"/>
    <property type="match status" value="1"/>
</dbReference>
<accession>A0ABQ5MMQ9</accession>
<evidence type="ECO:0000256" key="7">
    <source>
        <dbReference type="ARBA" id="ARBA00023237"/>
    </source>
</evidence>
<protein>
    <submittedName>
        <fullName evidence="8">Transporter</fullName>
    </submittedName>
</protein>